<accession>A0A7S6ZWA7</accession>
<feature type="signal peptide" evidence="1">
    <location>
        <begin position="1"/>
        <end position="38"/>
    </location>
</feature>
<proteinExistence type="predicted"/>
<sequence>MKALRDKLGPAHPRRERSSLKIATVLLALTLAAPPASADNGVNVVLARKALLAELQSKGLAPAGEAGLDLEDYIDADRITYEGESAASALLTLRFDPDGHMLPSKRWMSRHAGYCGSRDKESAKPSRSVTVKIIRTSETAPIESIAGMDGEDKLVTRYNYSVHARENDIVDGKLHIRAAHDVESTIAYTRGVGKAKGNNPDTSELDGLVSESLAGLGATLGSPTGPCGDEVEEHDDTGAIQPLDGTWIVTMKSIDTASCSPMIAKQLRPAVESQIGSHGSQDLTFDRPFHPQPLMQKGPDLDWDRTGLNSWHALQAQAPSAAMTFDVNLDIEVMSATHIAGVQKQHVRAPPKLKQLMGDRFDCDVTALFDYRRVEQPN</sequence>
<name>A0A7S6ZWA7_9GAMM</name>
<evidence type="ECO:0000256" key="1">
    <source>
        <dbReference type="SAM" id="SignalP"/>
    </source>
</evidence>
<keyword evidence="1" id="KW-0732">Signal</keyword>
<keyword evidence="3" id="KW-1185">Reference proteome</keyword>
<dbReference type="EMBL" id="CP063657">
    <property type="protein sequence ID" value="QOW23009.1"/>
    <property type="molecule type" value="Genomic_DNA"/>
</dbReference>
<evidence type="ECO:0000313" key="3">
    <source>
        <dbReference type="Proteomes" id="UP000593932"/>
    </source>
</evidence>
<protein>
    <submittedName>
        <fullName evidence="2">Uncharacterized protein</fullName>
    </submittedName>
</protein>
<reference evidence="2 3" key="1">
    <citation type="submission" date="2020-10" db="EMBL/GenBank/DDBJ databases">
        <title>complete genome sequencing of Lysobacter sp. H23M41.</title>
        <authorList>
            <person name="Bae J.-W."/>
            <person name="Lee S.-Y."/>
        </authorList>
    </citation>
    <scope>NUCLEOTIDE SEQUENCE [LARGE SCALE GENOMIC DNA]</scope>
    <source>
        <strain evidence="2 3">H23M41</strain>
    </source>
</reference>
<dbReference type="RefSeq" id="WP_194035487.1">
    <property type="nucleotide sequence ID" value="NZ_CP063657.1"/>
</dbReference>
<feature type="chain" id="PRO_5046886587" evidence="1">
    <location>
        <begin position="39"/>
        <end position="378"/>
    </location>
</feature>
<dbReference type="Proteomes" id="UP000593932">
    <property type="component" value="Chromosome"/>
</dbReference>
<organism evidence="2 3">
    <name type="scientific">Novilysobacter avium</name>
    <dbReference type="NCBI Taxonomy" id="2781023"/>
    <lineage>
        <taxon>Bacteria</taxon>
        <taxon>Pseudomonadati</taxon>
        <taxon>Pseudomonadota</taxon>
        <taxon>Gammaproteobacteria</taxon>
        <taxon>Lysobacterales</taxon>
        <taxon>Lysobacteraceae</taxon>
        <taxon>Novilysobacter</taxon>
    </lineage>
</organism>
<evidence type="ECO:0000313" key="2">
    <source>
        <dbReference type="EMBL" id="QOW23009.1"/>
    </source>
</evidence>
<gene>
    <name evidence="2" type="ORF">INQ42_05480</name>
</gene>